<feature type="non-terminal residue" evidence="1">
    <location>
        <position position="62"/>
    </location>
</feature>
<proteinExistence type="predicted"/>
<keyword evidence="2" id="KW-1185">Reference proteome</keyword>
<dbReference type="EMBL" id="CATNWA010006609">
    <property type="protein sequence ID" value="CAI9552445.1"/>
    <property type="molecule type" value="Genomic_DNA"/>
</dbReference>
<sequence>MCAMTGVLPDEPLRGSCPMCLCPGSLPDVPLPRVPGILPANVPLPRVLPDVPLPGVLPDVPL</sequence>
<dbReference type="Proteomes" id="UP001162483">
    <property type="component" value="Unassembled WGS sequence"/>
</dbReference>
<organism evidence="1 2">
    <name type="scientific">Staurois parvus</name>
    <dbReference type="NCBI Taxonomy" id="386267"/>
    <lineage>
        <taxon>Eukaryota</taxon>
        <taxon>Metazoa</taxon>
        <taxon>Chordata</taxon>
        <taxon>Craniata</taxon>
        <taxon>Vertebrata</taxon>
        <taxon>Euteleostomi</taxon>
        <taxon>Amphibia</taxon>
        <taxon>Batrachia</taxon>
        <taxon>Anura</taxon>
        <taxon>Neobatrachia</taxon>
        <taxon>Ranoidea</taxon>
        <taxon>Ranidae</taxon>
        <taxon>Staurois</taxon>
    </lineage>
</organism>
<accession>A0ABN9BXI2</accession>
<protein>
    <submittedName>
        <fullName evidence="1">Uncharacterized protein</fullName>
    </submittedName>
</protein>
<evidence type="ECO:0000313" key="2">
    <source>
        <dbReference type="Proteomes" id="UP001162483"/>
    </source>
</evidence>
<comment type="caution">
    <text evidence="1">The sequence shown here is derived from an EMBL/GenBank/DDBJ whole genome shotgun (WGS) entry which is preliminary data.</text>
</comment>
<evidence type="ECO:0000313" key="1">
    <source>
        <dbReference type="EMBL" id="CAI9552445.1"/>
    </source>
</evidence>
<name>A0ABN9BXI2_9NEOB</name>
<reference evidence="1" key="1">
    <citation type="submission" date="2023-05" db="EMBL/GenBank/DDBJ databases">
        <authorList>
            <person name="Stuckert A."/>
        </authorList>
    </citation>
    <scope>NUCLEOTIDE SEQUENCE</scope>
</reference>
<gene>
    <name evidence="1" type="ORF">SPARVUS_LOCUS3886994</name>
</gene>